<dbReference type="Proteomes" id="UP000315389">
    <property type="component" value="Unassembled WGS sequence"/>
</dbReference>
<organism evidence="1 2">
    <name type="scientific">Rarobacter faecitabidus</name>
    <dbReference type="NCBI Taxonomy" id="13243"/>
    <lineage>
        <taxon>Bacteria</taxon>
        <taxon>Bacillati</taxon>
        <taxon>Actinomycetota</taxon>
        <taxon>Actinomycetes</taxon>
        <taxon>Micrococcales</taxon>
        <taxon>Rarobacteraceae</taxon>
        <taxon>Rarobacter</taxon>
    </lineage>
</organism>
<comment type="caution">
    <text evidence="1">The sequence shown here is derived from an EMBL/GenBank/DDBJ whole genome shotgun (WGS) entry which is preliminary data.</text>
</comment>
<dbReference type="RefSeq" id="WP_142117944.1">
    <property type="nucleotide sequence ID" value="NZ_BAAASV010000002.1"/>
</dbReference>
<reference evidence="1 2" key="1">
    <citation type="submission" date="2019-06" db="EMBL/GenBank/DDBJ databases">
        <title>Sequencing the genomes of 1000 actinobacteria strains.</title>
        <authorList>
            <person name="Klenk H.-P."/>
        </authorList>
    </citation>
    <scope>NUCLEOTIDE SEQUENCE [LARGE SCALE GENOMIC DNA]</scope>
    <source>
        <strain evidence="1 2">DSM 4813</strain>
    </source>
</reference>
<dbReference type="OrthoDB" id="9804685at2"/>
<keyword evidence="2" id="KW-1185">Reference proteome</keyword>
<dbReference type="EMBL" id="VFOS01000001">
    <property type="protein sequence ID" value="TQL63631.1"/>
    <property type="molecule type" value="Genomic_DNA"/>
</dbReference>
<dbReference type="AlphaFoldDB" id="A0A542ZTG3"/>
<protein>
    <submittedName>
        <fullName evidence="1">Uncharacterized protein</fullName>
    </submittedName>
</protein>
<evidence type="ECO:0000313" key="1">
    <source>
        <dbReference type="EMBL" id="TQL63631.1"/>
    </source>
</evidence>
<accession>A0A542ZTG3</accession>
<name>A0A542ZTG3_RARFA</name>
<proteinExistence type="predicted"/>
<gene>
    <name evidence="1" type="ORF">FB461_0098</name>
</gene>
<sequence length="139" mass="15076">MTKNQELPHPPAPGGRIIDARLHLLSRQVHDVDDAPVTTVDDLELVGPVAEDAGPGAVADGTRPAYVHALLSGAALATRVLGGRAPDSRWHRIPWSLVTEVGTLVRLGTRGEDLDVTWTERWIRDRLIARIPGGKHDPQ</sequence>
<evidence type="ECO:0000313" key="2">
    <source>
        <dbReference type="Proteomes" id="UP000315389"/>
    </source>
</evidence>